<evidence type="ECO:0000313" key="4">
    <source>
        <dbReference type="Proteomes" id="UP001270362"/>
    </source>
</evidence>
<accession>A0AAE0X9H1</accession>
<reference evidence="3" key="2">
    <citation type="submission" date="2023-06" db="EMBL/GenBank/DDBJ databases">
        <authorList>
            <consortium name="Lawrence Berkeley National Laboratory"/>
            <person name="Haridas S."/>
            <person name="Hensen N."/>
            <person name="Bonometti L."/>
            <person name="Westerberg I."/>
            <person name="Brannstrom I.O."/>
            <person name="Guillou S."/>
            <person name="Cros-Aarteil S."/>
            <person name="Calhoun S."/>
            <person name="Kuo A."/>
            <person name="Mondo S."/>
            <person name="Pangilinan J."/>
            <person name="Riley R."/>
            <person name="Labutti K."/>
            <person name="Andreopoulos B."/>
            <person name="Lipzen A."/>
            <person name="Chen C."/>
            <person name="Yanf M."/>
            <person name="Daum C."/>
            <person name="Ng V."/>
            <person name="Clum A."/>
            <person name="Steindorff A."/>
            <person name="Ohm R."/>
            <person name="Martin F."/>
            <person name="Silar P."/>
            <person name="Natvig D."/>
            <person name="Lalanne C."/>
            <person name="Gautier V."/>
            <person name="Ament-Velasquez S.L."/>
            <person name="Kruys A."/>
            <person name="Hutchinson M.I."/>
            <person name="Powell A.J."/>
            <person name="Barry K."/>
            <person name="Miller A.N."/>
            <person name="Grigoriev I.V."/>
            <person name="Debuchy R."/>
            <person name="Gladieux P."/>
            <person name="Thoren M.H."/>
            <person name="Johannesson H."/>
        </authorList>
    </citation>
    <scope>NUCLEOTIDE SEQUENCE</scope>
    <source>
        <strain evidence="3">CBS 314.62</strain>
    </source>
</reference>
<sequence length="208" mass="22426">MGADPQRDTPTPGSPPSEANSSIQIQTDAWSNRAPSAAITRGSSSRLPSRSRTPLSSFLQSSQPEQASREDVLIDLITPIEPGRHAGIEALHGLKRAHDGDSTYGEPSSKRDKLEEELDRLAAAAHREESASDHDDEDVPSSSEVEPDGHQMNLAGARRVLPIRRARPPPRQQRQNEASARPGRPSGSRDPGRTRDNDSAKPGNGSRA</sequence>
<feature type="compositionally biased region" description="Polar residues" evidence="1">
    <location>
        <begin position="17"/>
        <end position="34"/>
    </location>
</feature>
<feature type="region of interest" description="Disordered" evidence="1">
    <location>
        <begin position="93"/>
        <end position="208"/>
    </location>
</feature>
<dbReference type="Proteomes" id="UP001270362">
    <property type="component" value="Unassembled WGS sequence"/>
</dbReference>
<dbReference type="EMBL" id="JAULSO010000011">
    <property type="protein sequence ID" value="KAK3680755.1"/>
    <property type="molecule type" value="Genomic_DNA"/>
</dbReference>
<keyword evidence="4" id="KW-1185">Reference proteome</keyword>
<dbReference type="AlphaFoldDB" id="A0AAE0X9H1"/>
<name>A0AAE0X9H1_9PEZI</name>
<gene>
    <name evidence="2" type="ORF">B0T22DRAFT_118677</name>
    <name evidence="3" type="ORF">B0T22DRAFT_156664</name>
</gene>
<evidence type="ECO:0000313" key="3">
    <source>
        <dbReference type="EMBL" id="KAK3688535.1"/>
    </source>
</evidence>
<comment type="caution">
    <text evidence="3">The sequence shown here is derived from an EMBL/GenBank/DDBJ whole genome shotgun (WGS) entry which is preliminary data.</text>
</comment>
<evidence type="ECO:0000313" key="2">
    <source>
        <dbReference type="EMBL" id="KAK3680755.1"/>
    </source>
</evidence>
<feature type="compositionally biased region" description="Low complexity" evidence="1">
    <location>
        <begin position="40"/>
        <end position="57"/>
    </location>
</feature>
<organism evidence="3 4">
    <name type="scientific">Podospora appendiculata</name>
    <dbReference type="NCBI Taxonomy" id="314037"/>
    <lineage>
        <taxon>Eukaryota</taxon>
        <taxon>Fungi</taxon>
        <taxon>Dikarya</taxon>
        <taxon>Ascomycota</taxon>
        <taxon>Pezizomycotina</taxon>
        <taxon>Sordariomycetes</taxon>
        <taxon>Sordariomycetidae</taxon>
        <taxon>Sordariales</taxon>
        <taxon>Podosporaceae</taxon>
        <taxon>Podospora</taxon>
    </lineage>
</organism>
<reference evidence="3" key="1">
    <citation type="journal article" date="2023" name="Mol. Phylogenet. Evol.">
        <title>Genome-scale phylogeny and comparative genomics of the fungal order Sordariales.</title>
        <authorList>
            <person name="Hensen N."/>
            <person name="Bonometti L."/>
            <person name="Westerberg I."/>
            <person name="Brannstrom I.O."/>
            <person name="Guillou S."/>
            <person name="Cros-Aarteil S."/>
            <person name="Calhoun S."/>
            <person name="Haridas S."/>
            <person name="Kuo A."/>
            <person name="Mondo S."/>
            <person name="Pangilinan J."/>
            <person name="Riley R."/>
            <person name="LaButti K."/>
            <person name="Andreopoulos B."/>
            <person name="Lipzen A."/>
            <person name="Chen C."/>
            <person name="Yan M."/>
            <person name="Daum C."/>
            <person name="Ng V."/>
            <person name="Clum A."/>
            <person name="Steindorff A."/>
            <person name="Ohm R.A."/>
            <person name="Martin F."/>
            <person name="Silar P."/>
            <person name="Natvig D.O."/>
            <person name="Lalanne C."/>
            <person name="Gautier V."/>
            <person name="Ament-Velasquez S.L."/>
            <person name="Kruys A."/>
            <person name="Hutchinson M.I."/>
            <person name="Powell A.J."/>
            <person name="Barry K."/>
            <person name="Miller A.N."/>
            <person name="Grigoriev I.V."/>
            <person name="Debuchy R."/>
            <person name="Gladieux P."/>
            <person name="Hiltunen Thoren M."/>
            <person name="Johannesson H."/>
        </authorList>
    </citation>
    <scope>NUCLEOTIDE SEQUENCE</scope>
    <source>
        <strain evidence="3">CBS 314.62</strain>
    </source>
</reference>
<dbReference type="EMBL" id="JAULSO010000002">
    <property type="protein sequence ID" value="KAK3688535.1"/>
    <property type="molecule type" value="Genomic_DNA"/>
</dbReference>
<protein>
    <submittedName>
        <fullName evidence="3">Uncharacterized protein</fullName>
    </submittedName>
</protein>
<evidence type="ECO:0000256" key="1">
    <source>
        <dbReference type="SAM" id="MobiDB-lite"/>
    </source>
</evidence>
<proteinExistence type="predicted"/>
<feature type="region of interest" description="Disordered" evidence="1">
    <location>
        <begin position="1"/>
        <end position="70"/>
    </location>
</feature>
<feature type="compositionally biased region" description="Basic and acidic residues" evidence="1">
    <location>
        <begin position="190"/>
        <end position="199"/>
    </location>
</feature>